<dbReference type="AlphaFoldDB" id="A0A6P1T1D7"/>
<dbReference type="EMBL" id="CP046620">
    <property type="protein sequence ID" value="QHQ35099.1"/>
    <property type="molecule type" value="Genomic_DNA"/>
</dbReference>
<dbReference type="InterPro" id="IPR007351">
    <property type="entry name" value="YjbR"/>
</dbReference>
<evidence type="ECO:0008006" key="3">
    <source>
        <dbReference type="Google" id="ProtNLM"/>
    </source>
</evidence>
<dbReference type="KEGG" id="amaq:GO499_07760"/>
<dbReference type="PROSITE" id="PS51257">
    <property type="entry name" value="PROKAR_LIPOPROTEIN"/>
    <property type="match status" value="1"/>
</dbReference>
<dbReference type="Pfam" id="PF04237">
    <property type="entry name" value="YjbR"/>
    <property type="match status" value="1"/>
</dbReference>
<dbReference type="PANTHER" id="PTHR35145">
    <property type="entry name" value="CYTOPLASMIC PROTEIN-RELATED"/>
    <property type="match status" value="1"/>
</dbReference>
<dbReference type="Proteomes" id="UP000464495">
    <property type="component" value="Chromosome"/>
</dbReference>
<protein>
    <recommendedName>
        <fullName evidence="3">MmcQ/YjbR family DNA-binding protein</fullName>
    </recommendedName>
</protein>
<organism evidence="1 2">
    <name type="scientific">Algicella marina</name>
    <dbReference type="NCBI Taxonomy" id="2683284"/>
    <lineage>
        <taxon>Bacteria</taxon>
        <taxon>Pseudomonadati</taxon>
        <taxon>Pseudomonadota</taxon>
        <taxon>Alphaproteobacteria</taxon>
        <taxon>Rhodobacterales</taxon>
        <taxon>Paracoccaceae</taxon>
        <taxon>Algicella</taxon>
    </lineage>
</organism>
<name>A0A6P1T1D7_9RHOB</name>
<gene>
    <name evidence="1" type="ORF">GO499_07760</name>
</gene>
<reference evidence="1 2" key="1">
    <citation type="submission" date="2019-12" db="EMBL/GenBank/DDBJ databases">
        <title>Complete genome sequence of Algicella marina strain 9Alg 56(T) isolated from the red alga Tichocarpus crinitus.</title>
        <authorList>
            <person name="Kim S.-G."/>
            <person name="Nedashkovskaya O.I."/>
        </authorList>
    </citation>
    <scope>NUCLEOTIDE SEQUENCE [LARGE SCALE GENOMIC DNA]</scope>
    <source>
        <strain evidence="1 2">9Alg 56</strain>
    </source>
</reference>
<evidence type="ECO:0000313" key="2">
    <source>
        <dbReference type="Proteomes" id="UP000464495"/>
    </source>
</evidence>
<dbReference type="PANTHER" id="PTHR35145:SF1">
    <property type="entry name" value="CYTOPLASMIC PROTEIN"/>
    <property type="match status" value="1"/>
</dbReference>
<proteinExistence type="predicted"/>
<accession>A0A6P1T1D7</accession>
<dbReference type="Gene3D" id="3.90.1150.30">
    <property type="match status" value="1"/>
</dbReference>
<dbReference type="InterPro" id="IPR058532">
    <property type="entry name" value="YjbR/MT2646/Rv2570-like"/>
</dbReference>
<keyword evidence="2" id="KW-1185">Reference proteome</keyword>
<dbReference type="SUPFAM" id="SSF142906">
    <property type="entry name" value="YjbR-like"/>
    <property type="match status" value="1"/>
</dbReference>
<sequence length="191" mass="20412">MRREAVLWSWISVMACSIGCRGPAGGLSFRSGIGNRKRPADDMSADNANLADAGGSFHADFMMAGITKSKLSLPPRAGKLRRMSPEEIEAHCMALPGTTRVVQWGGSHVYKVGGKVFAIYAGRRDGVTVKCADAETAEFLIEIGAAVRAPHLPRGGWISVTADAEALDERLQVSYETVRAGLPKAAREALE</sequence>
<evidence type="ECO:0000313" key="1">
    <source>
        <dbReference type="EMBL" id="QHQ35099.1"/>
    </source>
</evidence>
<dbReference type="InterPro" id="IPR038056">
    <property type="entry name" value="YjbR-like_sf"/>
</dbReference>